<protein>
    <submittedName>
        <fullName evidence="1">Uncharacterized protein</fullName>
    </submittedName>
</protein>
<reference evidence="1" key="2">
    <citation type="submission" date="2007-03" db="EMBL/GenBank/DDBJ databases">
        <authorList>
            <consortium name="The International Medicago Genome Annotation Group"/>
        </authorList>
    </citation>
    <scope>NUCLEOTIDE SEQUENCE</scope>
</reference>
<accession>Q2HRK5</accession>
<name>Q2HRK5_MEDTR</name>
<dbReference type="AlphaFoldDB" id="Q2HRK5"/>
<gene>
    <name evidence="1" type="ORF">MtrDRAFT_AC158501g5v2</name>
</gene>
<reference evidence="1" key="1">
    <citation type="submission" date="2005-04" db="EMBL/GenBank/DDBJ databases">
        <authorList>
            <person name="Town C.D."/>
        </authorList>
    </citation>
    <scope>NUCLEOTIDE SEQUENCE</scope>
</reference>
<proteinExistence type="predicted"/>
<organism evidence="1">
    <name type="scientific">Medicago truncatula</name>
    <name type="common">Barrel medic</name>
    <name type="synonym">Medicago tribuloides</name>
    <dbReference type="NCBI Taxonomy" id="3880"/>
    <lineage>
        <taxon>Eukaryota</taxon>
        <taxon>Viridiplantae</taxon>
        <taxon>Streptophyta</taxon>
        <taxon>Embryophyta</taxon>
        <taxon>Tracheophyta</taxon>
        <taxon>Spermatophyta</taxon>
        <taxon>Magnoliopsida</taxon>
        <taxon>eudicotyledons</taxon>
        <taxon>Gunneridae</taxon>
        <taxon>Pentapetalae</taxon>
        <taxon>rosids</taxon>
        <taxon>fabids</taxon>
        <taxon>Fabales</taxon>
        <taxon>Fabaceae</taxon>
        <taxon>Papilionoideae</taxon>
        <taxon>50 kb inversion clade</taxon>
        <taxon>NPAAA clade</taxon>
        <taxon>Hologalegina</taxon>
        <taxon>IRL clade</taxon>
        <taxon>Trifolieae</taxon>
        <taxon>Medicago</taxon>
    </lineage>
</organism>
<sequence>MNRVFLLPFAELWFIFSPYHHLCPFTTRFKLNLNKTMNLKHHKRTLVYGSVPESQLP</sequence>
<dbReference type="EMBL" id="AC158501">
    <property type="protein sequence ID" value="ABD33268.1"/>
    <property type="molecule type" value="Genomic_DNA"/>
</dbReference>
<evidence type="ECO:0000313" key="1">
    <source>
        <dbReference type="EMBL" id="ABD33268.1"/>
    </source>
</evidence>